<evidence type="ECO:0000313" key="2">
    <source>
        <dbReference type="EMBL" id="KZD23179.1"/>
    </source>
</evidence>
<dbReference type="InterPro" id="IPR006059">
    <property type="entry name" value="SBP"/>
</dbReference>
<keyword evidence="3" id="KW-1185">Reference proteome</keyword>
<dbReference type="PANTHER" id="PTHR42779:SF1">
    <property type="entry name" value="PROTEIN YNJB"/>
    <property type="match status" value="1"/>
</dbReference>
<dbReference type="SUPFAM" id="SSF53850">
    <property type="entry name" value="Periplasmic binding protein-like II"/>
    <property type="match status" value="1"/>
</dbReference>
<name>A0A163Z9H3_9BRAD</name>
<gene>
    <name evidence="2" type="ORF">A4A58_07275</name>
</gene>
<dbReference type="Proteomes" id="UP000076574">
    <property type="component" value="Unassembled WGS sequence"/>
</dbReference>
<protein>
    <recommendedName>
        <fullName evidence="4">ABC transporter substrate-binding protein</fullName>
    </recommendedName>
</protein>
<dbReference type="Pfam" id="PF13416">
    <property type="entry name" value="SBP_bac_8"/>
    <property type="match status" value="1"/>
</dbReference>
<evidence type="ECO:0000313" key="3">
    <source>
        <dbReference type="Proteomes" id="UP000076574"/>
    </source>
</evidence>
<accession>A0A163Z9H3</accession>
<dbReference type="PANTHER" id="PTHR42779">
    <property type="entry name" value="PROTEIN YNJB"/>
    <property type="match status" value="1"/>
</dbReference>
<evidence type="ECO:0000256" key="1">
    <source>
        <dbReference type="ARBA" id="ARBA00022764"/>
    </source>
</evidence>
<dbReference type="EMBL" id="LVYV01000012">
    <property type="protein sequence ID" value="KZD23179.1"/>
    <property type="molecule type" value="Genomic_DNA"/>
</dbReference>
<proteinExistence type="predicted"/>
<reference evidence="2 3" key="1">
    <citation type="submission" date="2016-03" db="EMBL/GenBank/DDBJ databases">
        <title>Microsymbionts genomes from the relict species Vavilovia formosa (Stev.) Fed.</title>
        <authorList>
            <person name="Kopat V."/>
            <person name="Chirak E."/>
            <person name="Kimeklis A."/>
            <person name="Andronov E."/>
        </authorList>
    </citation>
    <scope>NUCLEOTIDE SEQUENCE [LARGE SCALE GENOMIC DNA]</scope>
    <source>
        <strain evidence="2 3">Vaf07</strain>
    </source>
</reference>
<dbReference type="AlphaFoldDB" id="A0A163Z9H3"/>
<organism evidence="2 3">
    <name type="scientific">Tardiphaga robiniae</name>
    <dbReference type="NCBI Taxonomy" id="943830"/>
    <lineage>
        <taxon>Bacteria</taxon>
        <taxon>Pseudomonadati</taxon>
        <taxon>Pseudomonadota</taxon>
        <taxon>Alphaproteobacteria</taxon>
        <taxon>Hyphomicrobiales</taxon>
        <taxon>Nitrobacteraceae</taxon>
        <taxon>Tardiphaga</taxon>
    </lineage>
</organism>
<dbReference type="STRING" id="943830.A4A58_07275"/>
<dbReference type="Gene3D" id="3.40.190.10">
    <property type="entry name" value="Periplasmic binding protein-like II"/>
    <property type="match status" value="2"/>
</dbReference>
<keyword evidence="1" id="KW-0574">Periplasm</keyword>
<comment type="caution">
    <text evidence="2">The sequence shown here is derived from an EMBL/GenBank/DDBJ whole genome shotgun (WGS) entry which is preliminary data.</text>
</comment>
<sequence>MTTARDAGAYAREESEMRICPNALLRPFAGAVAVLAVTAFVGEPLRAAEPIVLSIIDTGGDLASTQVIIENYKKANPDKIKEIRIQRAPAPELPAKIKAQQDAGRLDINLVLTGQDGGAFLAANNQLIKIPDFEKQFPRDEMTPAGKALYDEGRDYMVPSVGNAGGPVFVYNPSKVPNPPKTAEELLAWAKANPGRLMYARPANSGPGRSIVLGMAHILNDSKPLDPDKGWDKTWAYLKELGQYVEYYPTGTAITLKEFAQGQRWIIAGIMEWDMKPRAQSVIPPDSKITILQNTTFVVDGHYWCIPAGVPKEQVDVILDLMKFMRRPEQQVLSWPGFIGPTITAATMEKAPKEIQELVKEFWRPEYDEVGTKWKVSPPLGVKELSYAMDRWDREVGANQVKK</sequence>
<evidence type="ECO:0008006" key="4">
    <source>
        <dbReference type="Google" id="ProtNLM"/>
    </source>
</evidence>